<comment type="caution">
    <text evidence="1">The sequence shown here is derived from an EMBL/GenBank/DDBJ whole genome shotgun (WGS) entry which is preliminary data.</text>
</comment>
<accession>A0AAN9VDY6</accession>
<name>A0AAN9VDY6_9ORTH</name>
<dbReference type="AlphaFoldDB" id="A0AAN9VDY6"/>
<dbReference type="EMBL" id="JAZDUA010000243">
    <property type="protein sequence ID" value="KAK7863059.1"/>
    <property type="molecule type" value="Genomic_DNA"/>
</dbReference>
<dbReference type="Proteomes" id="UP001378592">
    <property type="component" value="Unassembled WGS sequence"/>
</dbReference>
<keyword evidence="2" id="KW-1185">Reference proteome</keyword>
<sequence length="428" mass="48497">MKVCIFPSCVKSEERTPEKSFFKEPDERSLPKRCDRHVKIASNSSQNALESEDNSSFKKDLDNYMTGEQTNTTPLLSKDSVAHNFVGSKQEINSRQCLDIQEETAMESNSQALLKDRVNVNILKKPCGSYSQKEDIQHAASFSCLLCQSFFSSQDSLAAHFSKCIKHLEFAHGSSSGPAATYKEPDGLGKLEPVKIYDCKVCAAKFAVKGTCERHKAKCEYQHKQENKDQKSNISPMKPELPIFYYCNICFVGFDEEHAWECHLAKCEYHPKEGKKDQGTLTTSFTKDPSKDVLHEKVIEDESWLVTSLPQGYECVDAMFVVEAEGTCMLQQQIPVESEEEQLEDLEEQKENVLAPDRGVSPLEQDMLPPWPLSLLAGALEAEEEKEMMEQKLVLEPRLMQNAFMYMKGRPSEDFVETEEEPPEVACH</sequence>
<organism evidence="1 2">
    <name type="scientific">Gryllus longicercus</name>
    <dbReference type="NCBI Taxonomy" id="2509291"/>
    <lineage>
        <taxon>Eukaryota</taxon>
        <taxon>Metazoa</taxon>
        <taxon>Ecdysozoa</taxon>
        <taxon>Arthropoda</taxon>
        <taxon>Hexapoda</taxon>
        <taxon>Insecta</taxon>
        <taxon>Pterygota</taxon>
        <taxon>Neoptera</taxon>
        <taxon>Polyneoptera</taxon>
        <taxon>Orthoptera</taxon>
        <taxon>Ensifera</taxon>
        <taxon>Gryllidea</taxon>
        <taxon>Grylloidea</taxon>
        <taxon>Gryllidae</taxon>
        <taxon>Gryllinae</taxon>
        <taxon>Gryllus</taxon>
    </lineage>
</organism>
<evidence type="ECO:0000313" key="1">
    <source>
        <dbReference type="EMBL" id="KAK7863059.1"/>
    </source>
</evidence>
<evidence type="ECO:0000313" key="2">
    <source>
        <dbReference type="Proteomes" id="UP001378592"/>
    </source>
</evidence>
<protein>
    <submittedName>
        <fullName evidence="1">Uncharacterized protein</fullName>
    </submittedName>
</protein>
<gene>
    <name evidence="1" type="ORF">R5R35_006481</name>
</gene>
<reference evidence="1 2" key="1">
    <citation type="submission" date="2024-03" db="EMBL/GenBank/DDBJ databases">
        <title>The genome assembly and annotation of the cricket Gryllus longicercus Weissman &amp; Gray.</title>
        <authorList>
            <person name="Szrajer S."/>
            <person name="Gray D."/>
            <person name="Ylla G."/>
        </authorList>
    </citation>
    <scope>NUCLEOTIDE SEQUENCE [LARGE SCALE GENOMIC DNA]</scope>
    <source>
        <strain evidence="1">DAG 2021-001</strain>
        <tissue evidence="1">Whole body minus gut</tissue>
    </source>
</reference>
<proteinExistence type="predicted"/>